<comment type="caution">
    <text evidence="1">The sequence shown here is derived from an EMBL/GenBank/DDBJ whole genome shotgun (WGS) entry which is preliminary data.</text>
</comment>
<accession>A0A9D5I0T4</accession>
<reference evidence="1 2" key="1">
    <citation type="submission" date="2015-09" db="EMBL/GenBank/DDBJ databases">
        <title>Genome sequencing project for genomic taxonomy and phylogenomics of Bacillus-like bacteria.</title>
        <authorList>
            <person name="Liu B."/>
            <person name="Wang J."/>
            <person name="Zhu Y."/>
            <person name="Liu G."/>
            <person name="Chen Q."/>
            <person name="Chen Z."/>
            <person name="Lan J."/>
            <person name="Che J."/>
            <person name="Ge C."/>
            <person name="Shi H."/>
            <person name="Pan Z."/>
            <person name="Liu X."/>
        </authorList>
    </citation>
    <scope>NUCLEOTIDE SEQUENCE [LARGE SCALE GENOMIC DNA]</scope>
    <source>
        <strain evidence="1 2">DSM 19153</strain>
    </source>
</reference>
<name>A0A9D5I0T4_9BACI</name>
<gene>
    <name evidence="1" type="ORF">AN965_10990</name>
</gene>
<dbReference type="EMBL" id="LJJD01000022">
    <property type="protein sequence ID" value="KQL56978.1"/>
    <property type="molecule type" value="Genomic_DNA"/>
</dbReference>
<dbReference type="Proteomes" id="UP000051061">
    <property type="component" value="Unassembled WGS sequence"/>
</dbReference>
<dbReference type="AlphaFoldDB" id="A0A9D5I0T4"/>
<proteinExistence type="predicted"/>
<sequence>MEMKIFLLKKLYTENFKHALNSWEKQVKEEDIDLKSSTIEITFNDGSPDPITWNMPIIPDLQLPDHLGGNEINENLKKLNNNILDVVEKISKNKGKN</sequence>
<organism evidence="1 2">
    <name type="scientific">Alkalicoccobacillus plakortidis</name>
    <dbReference type="NCBI Taxonomy" id="444060"/>
    <lineage>
        <taxon>Bacteria</taxon>
        <taxon>Bacillati</taxon>
        <taxon>Bacillota</taxon>
        <taxon>Bacilli</taxon>
        <taxon>Bacillales</taxon>
        <taxon>Bacillaceae</taxon>
        <taxon>Alkalicoccobacillus</taxon>
    </lineage>
</organism>
<evidence type="ECO:0000313" key="2">
    <source>
        <dbReference type="Proteomes" id="UP000051061"/>
    </source>
</evidence>
<keyword evidence="2" id="KW-1185">Reference proteome</keyword>
<evidence type="ECO:0000313" key="1">
    <source>
        <dbReference type="EMBL" id="KQL56978.1"/>
    </source>
</evidence>
<protein>
    <submittedName>
        <fullName evidence="1">Uncharacterized protein</fullName>
    </submittedName>
</protein>